<accession>A0A0E9X2X1</accession>
<protein>
    <submittedName>
        <fullName evidence="1">Uncharacterized protein</fullName>
    </submittedName>
</protein>
<reference evidence="1" key="2">
    <citation type="journal article" date="2015" name="Fish Shellfish Immunol.">
        <title>Early steps in the European eel (Anguilla anguilla)-Vibrio vulnificus interaction in the gills: Role of the RtxA13 toxin.</title>
        <authorList>
            <person name="Callol A."/>
            <person name="Pajuelo D."/>
            <person name="Ebbesson L."/>
            <person name="Teles M."/>
            <person name="MacKenzie S."/>
            <person name="Amaro C."/>
        </authorList>
    </citation>
    <scope>NUCLEOTIDE SEQUENCE</scope>
</reference>
<dbReference type="EMBL" id="GBXM01012534">
    <property type="protein sequence ID" value="JAH96043.1"/>
    <property type="molecule type" value="Transcribed_RNA"/>
</dbReference>
<evidence type="ECO:0000313" key="1">
    <source>
        <dbReference type="EMBL" id="JAH96043.1"/>
    </source>
</evidence>
<dbReference type="AlphaFoldDB" id="A0A0E9X2X1"/>
<name>A0A0E9X2X1_ANGAN</name>
<sequence length="93" mass="10416">MKAEEGTVLYGRNFFFFLDFQTAALQKREIHRALVRDRVDVLPSLPLSLSFSKSLELSFLLGAHLPSIGRCHSGTPWVRTLGQPCHMTLSPSS</sequence>
<organism evidence="1">
    <name type="scientific">Anguilla anguilla</name>
    <name type="common">European freshwater eel</name>
    <name type="synonym">Muraena anguilla</name>
    <dbReference type="NCBI Taxonomy" id="7936"/>
    <lineage>
        <taxon>Eukaryota</taxon>
        <taxon>Metazoa</taxon>
        <taxon>Chordata</taxon>
        <taxon>Craniata</taxon>
        <taxon>Vertebrata</taxon>
        <taxon>Euteleostomi</taxon>
        <taxon>Actinopterygii</taxon>
        <taxon>Neopterygii</taxon>
        <taxon>Teleostei</taxon>
        <taxon>Anguilliformes</taxon>
        <taxon>Anguillidae</taxon>
        <taxon>Anguilla</taxon>
    </lineage>
</organism>
<reference evidence="1" key="1">
    <citation type="submission" date="2014-11" db="EMBL/GenBank/DDBJ databases">
        <authorList>
            <person name="Amaro Gonzalez C."/>
        </authorList>
    </citation>
    <scope>NUCLEOTIDE SEQUENCE</scope>
</reference>
<proteinExistence type="predicted"/>